<dbReference type="OrthoDB" id="173976at2"/>
<protein>
    <recommendedName>
        <fullName evidence="2">Tox-GHH domain-containing protein</fullName>
    </recommendedName>
</protein>
<evidence type="ECO:0000256" key="1">
    <source>
        <dbReference type="SAM" id="MobiDB-lite"/>
    </source>
</evidence>
<proteinExistence type="predicted"/>
<dbReference type="PRINTS" id="PR00394">
    <property type="entry name" value="RHSPROTEIN"/>
</dbReference>
<dbReference type="Pfam" id="PF15636">
    <property type="entry name" value="Tox-GHH"/>
    <property type="match status" value="1"/>
</dbReference>
<dbReference type="EMBL" id="BEXT01000001">
    <property type="protein sequence ID" value="GBC63453.1"/>
    <property type="molecule type" value="Genomic_DNA"/>
</dbReference>
<evidence type="ECO:0000313" key="3">
    <source>
        <dbReference type="EMBL" id="GBC63453.1"/>
    </source>
</evidence>
<reference evidence="4" key="2">
    <citation type="submission" date="2019-01" db="EMBL/GenBank/DDBJ databases">
        <title>Genome sequence of Desulfonema ishimotonii strain Tokyo 01.</title>
        <authorList>
            <person name="Fukui M."/>
        </authorList>
    </citation>
    <scope>NUCLEOTIDE SEQUENCE [LARGE SCALE GENOMIC DNA]</scope>
    <source>
        <strain evidence="4">Tokyo 01</strain>
    </source>
</reference>
<dbReference type="InterPro" id="IPR028916">
    <property type="entry name" value="Tox-GHH_dom"/>
</dbReference>
<reference evidence="4" key="1">
    <citation type="submission" date="2017-11" db="EMBL/GenBank/DDBJ databases">
        <authorList>
            <person name="Watanabe M."/>
            <person name="Kojima H."/>
        </authorList>
    </citation>
    <scope>NUCLEOTIDE SEQUENCE [LARGE SCALE GENOMIC DNA]</scope>
    <source>
        <strain evidence="4">Tokyo 01</strain>
    </source>
</reference>
<dbReference type="AlphaFoldDB" id="A0A401G2P7"/>
<name>A0A401G2P7_9BACT</name>
<keyword evidence="4" id="KW-1185">Reference proteome</keyword>
<dbReference type="NCBIfam" id="TIGR03696">
    <property type="entry name" value="Rhs_assc_core"/>
    <property type="match status" value="1"/>
</dbReference>
<feature type="region of interest" description="Disordered" evidence="1">
    <location>
        <begin position="577"/>
        <end position="603"/>
    </location>
</feature>
<evidence type="ECO:0000313" key="4">
    <source>
        <dbReference type="Proteomes" id="UP000288096"/>
    </source>
</evidence>
<dbReference type="PANTHER" id="PTHR32305">
    <property type="match status" value="1"/>
</dbReference>
<dbReference type="PANTHER" id="PTHR32305:SF15">
    <property type="entry name" value="PROTEIN RHSA-RELATED"/>
    <property type="match status" value="1"/>
</dbReference>
<feature type="domain" description="Tox-GHH" evidence="2">
    <location>
        <begin position="502"/>
        <end position="573"/>
    </location>
</feature>
<dbReference type="InterPro" id="IPR022385">
    <property type="entry name" value="Rhs_assc_core"/>
</dbReference>
<dbReference type="RefSeq" id="WP_124330514.1">
    <property type="nucleotide sequence ID" value="NZ_BEXT01000001.1"/>
</dbReference>
<evidence type="ECO:0000259" key="2">
    <source>
        <dbReference type="Pfam" id="PF15636"/>
    </source>
</evidence>
<accession>A0A401G2P7</accession>
<gene>
    <name evidence="3" type="ORF">DENIS_4447</name>
</gene>
<comment type="caution">
    <text evidence="3">The sequence shown here is derived from an EMBL/GenBank/DDBJ whole genome shotgun (WGS) entry which is preliminary data.</text>
</comment>
<dbReference type="Proteomes" id="UP000288096">
    <property type="component" value="Unassembled WGS sequence"/>
</dbReference>
<dbReference type="InterPro" id="IPR050708">
    <property type="entry name" value="T6SS_VgrG/RHS"/>
</dbReference>
<sequence>MPVIGGTKKRAVPRNSWNGPSIVSQYDYRYDALGRRKSVGNSGAAFAQTRHNIHTYNDRNELTGSVRKEGGVTSTATAPVVVAEGRLYEYDPIGNRTYYTEGTGPQVTYARNAVNQYTALTGGVSASPAYDHDGNMTAYDGATYTWNAENRLIAAETADKRITFLYDYMGRRVRKQVYSGTPGSWNASSDETRVFVYNGWNLIRETVTAGASDSDTYYVWGLDFSQGMQGAGGIGGLLCGVSGGKVRQYTYDANGNVGQLVDESGVIVAHYEYDPFGNEIVAEGTGVQDNPFRFSTKYLDDETGLYYYGFRYYSAELGRWLNRDPLEEWGGYNLYGVTFNNPLYFYDYLGLCNLEEVAESVIIEIALEKGLDIVWSKVKSAAAKFGTAAVADGPGPIGDIIGVALALWDFGSGGYRLATTGKSLRRISNDFNNKLRQVYSNLDTDLLKGKTQDCCNQFAIDMTIAVKAALGSHGKTFKKKLDDAFDGLKECCNPNPLSKSEIKKARERGVDRAKSAERKLIQSGHPGTADDGGWSWEERKKIAEERVYPKDTRWHHINSVKENPGLAEVADNVSASRGGTKGHVTKYHPNGTQAGSSGKMLNRQKMMENHLRGE</sequence>
<dbReference type="Gene3D" id="2.180.10.10">
    <property type="entry name" value="RHS repeat-associated core"/>
    <property type="match status" value="1"/>
</dbReference>
<organism evidence="3 4">
    <name type="scientific">Desulfonema ishimotonii</name>
    <dbReference type="NCBI Taxonomy" id="45657"/>
    <lineage>
        <taxon>Bacteria</taxon>
        <taxon>Pseudomonadati</taxon>
        <taxon>Thermodesulfobacteriota</taxon>
        <taxon>Desulfobacteria</taxon>
        <taxon>Desulfobacterales</taxon>
        <taxon>Desulfococcaceae</taxon>
        <taxon>Desulfonema</taxon>
    </lineage>
</organism>